<dbReference type="AlphaFoldDB" id="A0A0D7ARH9"/>
<feature type="non-terminal residue" evidence="1">
    <location>
        <position position="86"/>
    </location>
</feature>
<reference evidence="1 2" key="1">
    <citation type="journal article" date="2015" name="Fungal Genet. Biol.">
        <title>Evolution of novel wood decay mechanisms in Agaricales revealed by the genome sequences of Fistulina hepatica and Cylindrobasidium torrendii.</title>
        <authorList>
            <person name="Floudas D."/>
            <person name="Held B.W."/>
            <person name="Riley R."/>
            <person name="Nagy L.G."/>
            <person name="Koehler G."/>
            <person name="Ransdell A.S."/>
            <person name="Younus H."/>
            <person name="Chow J."/>
            <person name="Chiniquy J."/>
            <person name="Lipzen A."/>
            <person name="Tritt A."/>
            <person name="Sun H."/>
            <person name="Haridas S."/>
            <person name="LaButti K."/>
            <person name="Ohm R.A."/>
            <person name="Kues U."/>
            <person name="Blanchette R.A."/>
            <person name="Grigoriev I.V."/>
            <person name="Minto R.E."/>
            <person name="Hibbett D.S."/>
        </authorList>
    </citation>
    <scope>NUCLEOTIDE SEQUENCE [LARGE SCALE GENOMIC DNA]</scope>
    <source>
        <strain evidence="1 2">FP15055 ss-10</strain>
    </source>
</reference>
<dbReference type="Proteomes" id="UP000054007">
    <property type="component" value="Unassembled WGS sequence"/>
</dbReference>
<keyword evidence="2" id="KW-1185">Reference proteome</keyword>
<accession>A0A0D7ARH9</accession>
<proteinExistence type="predicted"/>
<dbReference type="OrthoDB" id="2688393at2759"/>
<gene>
    <name evidence="1" type="ORF">CYLTODRAFT_320396</name>
</gene>
<sequence length="86" mass="9872">REPIVEEHPTAGVIRMATKLQQRWTDHYGIPDLDDRMDGTGRPNLDNVNIYHPFASKLDWEIARWMVKDGIGHSSFNRLLSIEGVS</sequence>
<feature type="non-terminal residue" evidence="1">
    <location>
        <position position="1"/>
    </location>
</feature>
<dbReference type="EMBL" id="KN881229">
    <property type="protein sequence ID" value="KIY60817.1"/>
    <property type="molecule type" value="Genomic_DNA"/>
</dbReference>
<evidence type="ECO:0000313" key="1">
    <source>
        <dbReference type="EMBL" id="KIY60817.1"/>
    </source>
</evidence>
<name>A0A0D7ARH9_9AGAR</name>
<protein>
    <submittedName>
        <fullName evidence="1">Uncharacterized protein</fullName>
    </submittedName>
</protein>
<evidence type="ECO:0000313" key="2">
    <source>
        <dbReference type="Proteomes" id="UP000054007"/>
    </source>
</evidence>
<organism evidence="1 2">
    <name type="scientific">Cylindrobasidium torrendii FP15055 ss-10</name>
    <dbReference type="NCBI Taxonomy" id="1314674"/>
    <lineage>
        <taxon>Eukaryota</taxon>
        <taxon>Fungi</taxon>
        <taxon>Dikarya</taxon>
        <taxon>Basidiomycota</taxon>
        <taxon>Agaricomycotina</taxon>
        <taxon>Agaricomycetes</taxon>
        <taxon>Agaricomycetidae</taxon>
        <taxon>Agaricales</taxon>
        <taxon>Marasmiineae</taxon>
        <taxon>Physalacriaceae</taxon>
        <taxon>Cylindrobasidium</taxon>
    </lineage>
</organism>